<dbReference type="InterPro" id="IPR016032">
    <property type="entry name" value="Sig_transdc_resp-reg_C-effctor"/>
</dbReference>
<dbReference type="PROSITE" id="PS50043">
    <property type="entry name" value="HTH_LUXR_2"/>
    <property type="match status" value="1"/>
</dbReference>
<protein>
    <submittedName>
        <fullName evidence="8">Response regulator transcription factor</fullName>
    </submittedName>
</protein>
<evidence type="ECO:0000256" key="4">
    <source>
        <dbReference type="ARBA" id="ARBA00023163"/>
    </source>
</evidence>
<dbReference type="Gene3D" id="3.40.50.2300">
    <property type="match status" value="1"/>
</dbReference>
<dbReference type="GO" id="GO:0003677">
    <property type="term" value="F:DNA binding"/>
    <property type="evidence" value="ECO:0007669"/>
    <property type="project" value="UniProtKB-KW"/>
</dbReference>
<dbReference type="Pfam" id="PF00072">
    <property type="entry name" value="Response_reg"/>
    <property type="match status" value="1"/>
</dbReference>
<dbReference type="InterPro" id="IPR039420">
    <property type="entry name" value="WalR-like"/>
</dbReference>
<name>A0A7K3WPR8_9FLAO</name>
<dbReference type="PROSITE" id="PS50110">
    <property type="entry name" value="RESPONSE_REGULATORY"/>
    <property type="match status" value="1"/>
</dbReference>
<evidence type="ECO:0000313" key="9">
    <source>
        <dbReference type="Proteomes" id="UP000486602"/>
    </source>
</evidence>
<keyword evidence="4" id="KW-0804">Transcription</keyword>
<dbReference type="AlphaFoldDB" id="A0A7K3WPR8"/>
<dbReference type="Proteomes" id="UP000486602">
    <property type="component" value="Unassembled WGS sequence"/>
</dbReference>
<keyword evidence="1 5" id="KW-0597">Phosphoprotein</keyword>
<evidence type="ECO:0000259" key="6">
    <source>
        <dbReference type="PROSITE" id="PS50043"/>
    </source>
</evidence>
<dbReference type="CDD" id="cd06170">
    <property type="entry name" value="LuxR_C_like"/>
    <property type="match status" value="1"/>
</dbReference>
<dbReference type="PANTHER" id="PTHR43214:SF41">
    <property type="entry name" value="NITRATE_NITRITE RESPONSE REGULATOR PROTEIN NARP"/>
    <property type="match status" value="1"/>
</dbReference>
<accession>A0A7K3WPR8</accession>
<dbReference type="InterPro" id="IPR011006">
    <property type="entry name" value="CheY-like_superfamily"/>
</dbReference>
<dbReference type="SMART" id="SM00421">
    <property type="entry name" value="HTH_LUXR"/>
    <property type="match status" value="1"/>
</dbReference>
<keyword evidence="2" id="KW-0805">Transcription regulation</keyword>
<evidence type="ECO:0000256" key="3">
    <source>
        <dbReference type="ARBA" id="ARBA00023125"/>
    </source>
</evidence>
<dbReference type="RefSeq" id="WP_163285047.1">
    <property type="nucleotide sequence ID" value="NZ_JAAGVY010000013.1"/>
</dbReference>
<dbReference type="Pfam" id="PF00196">
    <property type="entry name" value="GerE"/>
    <property type="match status" value="1"/>
</dbReference>
<feature type="domain" description="HTH luxR-type" evidence="6">
    <location>
        <begin position="146"/>
        <end position="211"/>
    </location>
</feature>
<dbReference type="InterPro" id="IPR058245">
    <property type="entry name" value="NreC/VraR/RcsB-like_REC"/>
</dbReference>
<dbReference type="GO" id="GO:0006355">
    <property type="term" value="P:regulation of DNA-templated transcription"/>
    <property type="evidence" value="ECO:0007669"/>
    <property type="project" value="InterPro"/>
</dbReference>
<dbReference type="GO" id="GO:0000160">
    <property type="term" value="P:phosphorelay signal transduction system"/>
    <property type="evidence" value="ECO:0007669"/>
    <property type="project" value="InterPro"/>
</dbReference>
<gene>
    <name evidence="8" type="ORF">G3O08_09075</name>
</gene>
<dbReference type="SUPFAM" id="SSF52172">
    <property type="entry name" value="CheY-like"/>
    <property type="match status" value="1"/>
</dbReference>
<dbReference type="InterPro" id="IPR001789">
    <property type="entry name" value="Sig_transdc_resp-reg_receiver"/>
</dbReference>
<organism evidence="8 9">
    <name type="scientific">Cryomorpha ignava</name>
    <dbReference type="NCBI Taxonomy" id="101383"/>
    <lineage>
        <taxon>Bacteria</taxon>
        <taxon>Pseudomonadati</taxon>
        <taxon>Bacteroidota</taxon>
        <taxon>Flavobacteriia</taxon>
        <taxon>Flavobacteriales</taxon>
        <taxon>Cryomorphaceae</taxon>
        <taxon>Cryomorpha</taxon>
    </lineage>
</organism>
<evidence type="ECO:0000313" key="8">
    <source>
        <dbReference type="EMBL" id="NEN23653.1"/>
    </source>
</evidence>
<dbReference type="PRINTS" id="PR00038">
    <property type="entry name" value="HTHLUXR"/>
</dbReference>
<comment type="caution">
    <text evidence="8">The sequence shown here is derived from an EMBL/GenBank/DDBJ whole genome shotgun (WGS) entry which is preliminary data.</text>
</comment>
<feature type="domain" description="Response regulatory" evidence="7">
    <location>
        <begin position="7"/>
        <end position="122"/>
    </location>
</feature>
<evidence type="ECO:0000256" key="1">
    <source>
        <dbReference type="ARBA" id="ARBA00022553"/>
    </source>
</evidence>
<evidence type="ECO:0000259" key="7">
    <source>
        <dbReference type="PROSITE" id="PS50110"/>
    </source>
</evidence>
<dbReference type="SMART" id="SM00448">
    <property type="entry name" value="REC"/>
    <property type="match status" value="1"/>
</dbReference>
<dbReference type="PANTHER" id="PTHR43214">
    <property type="entry name" value="TWO-COMPONENT RESPONSE REGULATOR"/>
    <property type="match status" value="1"/>
</dbReference>
<sequence>MNNKDIKIAIADDHKLVRNGIANLLLSRDFDVIYQCENGKEMYEYALKNDVDVVIMDMNMPVMNGWEATAALQKDKPSVKVIGLSMLDDDLSVVKIIRAGARGYLLKDAEPAELVRAIHDVYKNGFYHSDFVSGYLYKSFSGQDGEGHVLELLSDREMEFLKLCCTEYTYKEIANKMSVSPRTVDGYRDALFTKLESRSRVGLVMSAIKHHIVEL</sequence>
<dbReference type="InterPro" id="IPR000792">
    <property type="entry name" value="Tscrpt_reg_LuxR_C"/>
</dbReference>
<reference evidence="8 9" key="1">
    <citation type="submission" date="2020-02" db="EMBL/GenBank/DDBJ databases">
        <title>Out from the shadows clarifying the taxonomy of the family Cryomorphaceae and related taxa by utilizing the GTDB taxonomic framework.</title>
        <authorList>
            <person name="Bowman J.P."/>
        </authorList>
    </citation>
    <scope>NUCLEOTIDE SEQUENCE [LARGE SCALE GENOMIC DNA]</scope>
    <source>
        <strain evidence="8 9">QSSC 1-22</strain>
    </source>
</reference>
<evidence type="ECO:0000256" key="5">
    <source>
        <dbReference type="PROSITE-ProRule" id="PRU00169"/>
    </source>
</evidence>
<keyword evidence="3" id="KW-0238">DNA-binding</keyword>
<dbReference type="CDD" id="cd17535">
    <property type="entry name" value="REC_NarL-like"/>
    <property type="match status" value="1"/>
</dbReference>
<dbReference type="SUPFAM" id="SSF46894">
    <property type="entry name" value="C-terminal effector domain of the bipartite response regulators"/>
    <property type="match status" value="1"/>
</dbReference>
<evidence type="ECO:0000256" key="2">
    <source>
        <dbReference type="ARBA" id="ARBA00023015"/>
    </source>
</evidence>
<keyword evidence="9" id="KW-1185">Reference proteome</keyword>
<proteinExistence type="predicted"/>
<dbReference type="EMBL" id="JAAGVY010000013">
    <property type="protein sequence ID" value="NEN23653.1"/>
    <property type="molecule type" value="Genomic_DNA"/>
</dbReference>
<feature type="modified residue" description="4-aspartylphosphate" evidence="5">
    <location>
        <position position="57"/>
    </location>
</feature>